<evidence type="ECO:0000313" key="1">
    <source>
        <dbReference type="EMBL" id="CAB1217918.1"/>
    </source>
</evidence>
<organism evidence="1 2">
    <name type="scientific">Acinetobacter bouvetii</name>
    <dbReference type="NCBI Taxonomy" id="202951"/>
    <lineage>
        <taxon>Bacteria</taxon>
        <taxon>Pseudomonadati</taxon>
        <taxon>Pseudomonadota</taxon>
        <taxon>Gammaproteobacteria</taxon>
        <taxon>Moraxellales</taxon>
        <taxon>Moraxellaceae</taxon>
        <taxon>Acinetobacter</taxon>
    </lineage>
</organism>
<reference evidence="1 2" key="1">
    <citation type="submission" date="2020-02" db="EMBL/GenBank/DDBJ databases">
        <authorList>
            <person name="Chaudhuri R."/>
        </authorList>
    </citation>
    <scope>NUCLEOTIDE SEQUENCE [LARGE SCALE GENOMIC DNA]</scope>
    <source>
        <strain evidence="1">SFB21</strain>
    </source>
</reference>
<dbReference type="Proteomes" id="UP000489961">
    <property type="component" value="Unassembled WGS sequence"/>
</dbReference>
<sequence length="32" mass="3667">MQKLSEQNVSQLDLPADFGEQMLHAAQYCQSR</sequence>
<proteinExistence type="predicted"/>
<protein>
    <submittedName>
        <fullName evidence="1">Uncharacterized protein</fullName>
    </submittedName>
</protein>
<dbReference type="AlphaFoldDB" id="A0A811GBA3"/>
<name>A0A811GBA3_9GAMM</name>
<dbReference type="EMBL" id="CADDTS010000036">
    <property type="protein sequence ID" value="CAB1217918.1"/>
    <property type="molecule type" value="Genomic_DNA"/>
</dbReference>
<evidence type="ECO:0000313" key="2">
    <source>
        <dbReference type="Proteomes" id="UP000489961"/>
    </source>
</evidence>
<gene>
    <name evidence="1" type="ORF">SFB21_2166</name>
</gene>
<accession>A0A811GBA3</accession>
<comment type="caution">
    <text evidence="1">The sequence shown here is derived from an EMBL/GenBank/DDBJ whole genome shotgun (WGS) entry which is preliminary data.</text>
</comment>